<name>A0AB34JEC5_PRYPA</name>
<sequence length="192" mass="20821">MLLHLALSCAIVRPTPPPQRPTAVSLDRRTAVRTFGSLAALPLLTASAVAAKDKGYLTLSEYQALKQQEKAEEKLYGQFEALRLRASQTKEFDALAAKDDFTGISKLALAWDSSIRKDLLEQASSALVGQAKEDGGRINKEVLNDLKALDKLAKAAKKDDVPEASAKLRDDLLAFVALTPQKLTDKFGVSDL</sequence>
<evidence type="ECO:0000313" key="1">
    <source>
        <dbReference type="EMBL" id="KAL1519097.1"/>
    </source>
</evidence>
<protein>
    <submittedName>
        <fullName evidence="1">Uncharacterized protein</fullName>
    </submittedName>
</protein>
<dbReference type="AlphaFoldDB" id="A0AB34JEC5"/>
<dbReference type="Proteomes" id="UP001515480">
    <property type="component" value="Unassembled WGS sequence"/>
</dbReference>
<evidence type="ECO:0000313" key="2">
    <source>
        <dbReference type="Proteomes" id="UP001515480"/>
    </source>
</evidence>
<gene>
    <name evidence="1" type="ORF">AB1Y20_003363</name>
</gene>
<comment type="caution">
    <text evidence="1">The sequence shown here is derived from an EMBL/GenBank/DDBJ whole genome shotgun (WGS) entry which is preliminary data.</text>
</comment>
<accession>A0AB34JEC5</accession>
<organism evidence="1 2">
    <name type="scientific">Prymnesium parvum</name>
    <name type="common">Toxic golden alga</name>
    <dbReference type="NCBI Taxonomy" id="97485"/>
    <lineage>
        <taxon>Eukaryota</taxon>
        <taxon>Haptista</taxon>
        <taxon>Haptophyta</taxon>
        <taxon>Prymnesiophyceae</taxon>
        <taxon>Prymnesiales</taxon>
        <taxon>Prymnesiaceae</taxon>
        <taxon>Prymnesium</taxon>
    </lineage>
</organism>
<keyword evidence="2" id="KW-1185">Reference proteome</keyword>
<proteinExistence type="predicted"/>
<reference evidence="1 2" key="1">
    <citation type="journal article" date="2024" name="Science">
        <title>Giant polyketide synthase enzymes in the biosynthesis of giant marine polyether toxins.</title>
        <authorList>
            <person name="Fallon T.R."/>
            <person name="Shende V.V."/>
            <person name="Wierzbicki I.H."/>
            <person name="Pendleton A.L."/>
            <person name="Watervoot N.F."/>
            <person name="Auber R.P."/>
            <person name="Gonzalez D.J."/>
            <person name="Wisecaver J.H."/>
            <person name="Moore B.S."/>
        </authorList>
    </citation>
    <scope>NUCLEOTIDE SEQUENCE [LARGE SCALE GENOMIC DNA]</scope>
    <source>
        <strain evidence="1 2">12B1</strain>
    </source>
</reference>
<dbReference type="EMBL" id="JBGBPQ010000010">
    <property type="protein sequence ID" value="KAL1519097.1"/>
    <property type="molecule type" value="Genomic_DNA"/>
</dbReference>